<organism evidence="1 2">
    <name type="scientific">Sphagnum jensenii</name>
    <dbReference type="NCBI Taxonomy" id="128206"/>
    <lineage>
        <taxon>Eukaryota</taxon>
        <taxon>Viridiplantae</taxon>
        <taxon>Streptophyta</taxon>
        <taxon>Embryophyta</taxon>
        <taxon>Bryophyta</taxon>
        <taxon>Sphagnophytina</taxon>
        <taxon>Sphagnopsida</taxon>
        <taxon>Sphagnales</taxon>
        <taxon>Sphagnaceae</taxon>
        <taxon>Sphagnum</taxon>
    </lineage>
</organism>
<reference evidence="1" key="1">
    <citation type="submission" date="2024-02" db="EMBL/GenBank/DDBJ databases">
        <authorList>
            <consortium name="ELIXIR-Norway"/>
            <consortium name="Elixir Norway"/>
        </authorList>
    </citation>
    <scope>NUCLEOTIDE SEQUENCE</scope>
</reference>
<accession>A0ABP0WJX3</accession>
<name>A0ABP0WJX3_9BRYO</name>
<dbReference type="EMBL" id="OZ020113">
    <property type="protein sequence ID" value="CAK9266156.1"/>
    <property type="molecule type" value="Genomic_DNA"/>
</dbReference>
<protein>
    <submittedName>
        <fullName evidence="1">Uncharacterized protein</fullName>
    </submittedName>
</protein>
<proteinExistence type="predicted"/>
<evidence type="ECO:0000313" key="2">
    <source>
        <dbReference type="Proteomes" id="UP001497444"/>
    </source>
</evidence>
<dbReference type="Proteomes" id="UP001497444">
    <property type="component" value="Chromosome 18"/>
</dbReference>
<gene>
    <name evidence="1" type="ORF">CSSPJE1EN1_LOCUS11634</name>
</gene>
<sequence>MCWKRSQARVMAAGKDAGLTGTKLKVKKQFKRTEQNPGEIVTMEALPLHTCLKCTAPGSCELVRRLSSLLLPGCNKEKKL</sequence>
<keyword evidence="2" id="KW-1185">Reference proteome</keyword>
<evidence type="ECO:0000313" key="1">
    <source>
        <dbReference type="EMBL" id="CAK9266156.1"/>
    </source>
</evidence>